<dbReference type="OrthoDB" id="10257948at2759"/>
<dbReference type="EMBL" id="UYRR01004819">
    <property type="protein sequence ID" value="VDK21347.1"/>
    <property type="molecule type" value="Genomic_DNA"/>
</dbReference>
<gene>
    <name evidence="1" type="ORF">ASIM_LOCUS3213</name>
</gene>
<organism evidence="3">
    <name type="scientific">Anisakis simplex</name>
    <name type="common">Herring worm</name>
    <dbReference type="NCBI Taxonomy" id="6269"/>
    <lineage>
        <taxon>Eukaryota</taxon>
        <taxon>Metazoa</taxon>
        <taxon>Ecdysozoa</taxon>
        <taxon>Nematoda</taxon>
        <taxon>Chromadorea</taxon>
        <taxon>Rhabditida</taxon>
        <taxon>Spirurina</taxon>
        <taxon>Ascaridomorpha</taxon>
        <taxon>Ascaridoidea</taxon>
        <taxon>Anisakidae</taxon>
        <taxon>Anisakis</taxon>
        <taxon>Anisakis simplex complex</taxon>
    </lineage>
</organism>
<reference evidence="1 2" key="2">
    <citation type="submission" date="2018-11" db="EMBL/GenBank/DDBJ databases">
        <authorList>
            <consortium name="Pathogen Informatics"/>
        </authorList>
    </citation>
    <scope>NUCLEOTIDE SEQUENCE [LARGE SCALE GENOMIC DNA]</scope>
</reference>
<dbReference type="Proteomes" id="UP000267096">
    <property type="component" value="Unassembled WGS sequence"/>
</dbReference>
<sequence>MAAGQQALGDQLLKAVTVVEKAVDQEMEEMEHLGEGDLEALRRKRVEQLKKRQLEKQEWLRNGHGEYEELPDERAFFDATKKSNKLIAHFYRTSTERCKIVDMHLSKLAPKHLEARFVCVNVEKVRC</sequence>
<name>A0A0M3J730_ANISI</name>
<keyword evidence="2" id="KW-1185">Reference proteome</keyword>
<protein>
    <submittedName>
        <fullName evidence="3">TXNDC9 protein (inferred by orthology to a human protein)</fullName>
    </submittedName>
</protein>
<dbReference type="SUPFAM" id="SSF52833">
    <property type="entry name" value="Thioredoxin-like"/>
    <property type="match status" value="1"/>
</dbReference>
<dbReference type="WBParaSite" id="ASIM_0000337201-mRNA-1">
    <property type="protein sequence ID" value="ASIM_0000337201-mRNA-1"/>
    <property type="gene ID" value="ASIM_0000337201"/>
</dbReference>
<accession>A0A0M3J730</accession>
<proteinExistence type="predicted"/>
<evidence type="ECO:0000313" key="3">
    <source>
        <dbReference type="WBParaSite" id="ASIM_0000337201-mRNA-1"/>
    </source>
</evidence>
<dbReference type="PANTHER" id="PTHR21148">
    <property type="entry name" value="THIOREDOXIN DOMAIN-CONTAINING PROTEIN 9"/>
    <property type="match status" value="1"/>
</dbReference>
<evidence type="ECO:0000313" key="2">
    <source>
        <dbReference type="Proteomes" id="UP000267096"/>
    </source>
</evidence>
<reference evidence="3" key="1">
    <citation type="submission" date="2017-02" db="UniProtKB">
        <authorList>
            <consortium name="WormBaseParasite"/>
        </authorList>
    </citation>
    <scope>IDENTIFICATION</scope>
</reference>
<dbReference type="AlphaFoldDB" id="A0A0M3J730"/>
<evidence type="ECO:0000313" key="1">
    <source>
        <dbReference type="EMBL" id="VDK21347.1"/>
    </source>
</evidence>
<dbReference type="InterPro" id="IPR036249">
    <property type="entry name" value="Thioredoxin-like_sf"/>
</dbReference>
<dbReference type="Gene3D" id="3.40.30.10">
    <property type="entry name" value="Glutaredoxin"/>
    <property type="match status" value="1"/>
</dbReference>